<dbReference type="SMART" id="SM00448">
    <property type="entry name" value="REC"/>
    <property type="match status" value="1"/>
</dbReference>
<dbReference type="InterPro" id="IPR011006">
    <property type="entry name" value="CheY-like_superfamily"/>
</dbReference>
<dbReference type="Pfam" id="PF00072">
    <property type="entry name" value="Response_reg"/>
    <property type="match status" value="1"/>
</dbReference>
<evidence type="ECO:0000256" key="1">
    <source>
        <dbReference type="ARBA" id="ARBA00022500"/>
    </source>
</evidence>
<dbReference type="GO" id="GO:0000160">
    <property type="term" value="P:phosphorelay signal transduction system"/>
    <property type="evidence" value="ECO:0007669"/>
    <property type="project" value="InterPro"/>
</dbReference>
<keyword evidence="1" id="KW-0145">Chemotaxis</keyword>
<evidence type="ECO:0000313" key="6">
    <source>
        <dbReference type="Proteomes" id="UP000536442"/>
    </source>
</evidence>
<dbReference type="InterPro" id="IPR001789">
    <property type="entry name" value="Sig_transdc_resp-reg_receiver"/>
</dbReference>
<dbReference type="Gene3D" id="3.40.1550.10">
    <property type="entry name" value="CheC-like"/>
    <property type="match status" value="1"/>
</dbReference>
<dbReference type="InterPro" id="IPR050595">
    <property type="entry name" value="Bact_response_regulator"/>
</dbReference>
<evidence type="ECO:0000256" key="2">
    <source>
        <dbReference type="ARBA" id="ARBA00022553"/>
    </source>
</evidence>
<proteinExistence type="predicted"/>
<dbReference type="SUPFAM" id="SSF52172">
    <property type="entry name" value="CheY-like"/>
    <property type="match status" value="1"/>
</dbReference>
<dbReference type="CDD" id="cd17910">
    <property type="entry name" value="CheC_ClassII"/>
    <property type="match status" value="1"/>
</dbReference>
<dbReference type="InterPro" id="IPR028976">
    <property type="entry name" value="CheC-like_sf"/>
</dbReference>
<dbReference type="PROSITE" id="PS50110">
    <property type="entry name" value="RESPONSE_REGULATORY"/>
    <property type="match status" value="1"/>
</dbReference>
<dbReference type="SUPFAM" id="SSF103039">
    <property type="entry name" value="CheC-like"/>
    <property type="match status" value="1"/>
</dbReference>
<dbReference type="PANTHER" id="PTHR44591:SF24">
    <property type="entry name" value="PROTEIN-GLUTAMATE METHYLESTERASE_PROTEIN-GLUTAMINE GLUTAMINASE 1"/>
    <property type="match status" value="1"/>
</dbReference>
<feature type="modified residue" description="4-aspartylphosphate" evidence="3">
    <location>
        <position position="54"/>
    </location>
</feature>
<reference evidence="5 6" key="1">
    <citation type="submission" date="2020-03" db="EMBL/GenBank/DDBJ databases">
        <title>Metagenomic, metatranscriptomic, and metabolomic analyses revealed the key microbes and metabolic features during the fermentation of ganjang, Korean traditional soy sauce.</title>
        <authorList>
            <person name="Chun B.H."/>
            <person name="Jeon C.O."/>
        </authorList>
    </citation>
    <scope>NUCLEOTIDE SEQUENCE [LARGE SCALE GENOMIC DNA]</scope>
    <source>
        <strain evidence="5 6">KG14</strain>
    </source>
</reference>
<organism evidence="5 6">
    <name type="scientific">Marinobacter adhaerens</name>
    <dbReference type="NCBI Taxonomy" id="1033846"/>
    <lineage>
        <taxon>Bacteria</taxon>
        <taxon>Pseudomonadati</taxon>
        <taxon>Pseudomonadota</taxon>
        <taxon>Gammaproteobacteria</taxon>
        <taxon>Pseudomonadales</taxon>
        <taxon>Marinobacteraceae</taxon>
        <taxon>Marinobacter</taxon>
    </lineage>
</organism>
<protein>
    <submittedName>
        <fullName evidence="5">Response regulator</fullName>
    </submittedName>
</protein>
<comment type="caution">
    <text evidence="5">The sequence shown here is derived from an EMBL/GenBank/DDBJ whole genome shotgun (WGS) entry which is preliminary data.</text>
</comment>
<feature type="domain" description="Response regulatory" evidence="4">
    <location>
        <begin position="4"/>
        <end position="119"/>
    </location>
</feature>
<dbReference type="GO" id="GO:0006935">
    <property type="term" value="P:chemotaxis"/>
    <property type="evidence" value="ECO:0007669"/>
    <property type="project" value="UniProtKB-KW"/>
</dbReference>
<keyword evidence="2 3" id="KW-0597">Phosphoprotein</keyword>
<evidence type="ECO:0000313" key="5">
    <source>
        <dbReference type="EMBL" id="NWN91766.1"/>
    </source>
</evidence>
<evidence type="ECO:0000256" key="3">
    <source>
        <dbReference type="PROSITE-ProRule" id="PRU00169"/>
    </source>
</evidence>
<keyword evidence="6" id="KW-1185">Reference proteome</keyword>
<dbReference type="Gene3D" id="3.40.50.2300">
    <property type="match status" value="1"/>
</dbReference>
<dbReference type="PANTHER" id="PTHR44591">
    <property type="entry name" value="STRESS RESPONSE REGULATOR PROTEIN 1"/>
    <property type="match status" value="1"/>
</dbReference>
<gene>
    <name evidence="5" type="ORF">HLV39_09730</name>
</gene>
<evidence type="ECO:0000259" key="4">
    <source>
        <dbReference type="PROSITE" id="PS50110"/>
    </source>
</evidence>
<dbReference type="CDD" id="cd17593">
    <property type="entry name" value="REC_CheC-like"/>
    <property type="match status" value="1"/>
</dbReference>
<dbReference type="AlphaFoldDB" id="A0A851HW09"/>
<name>A0A851HW09_9GAMM</name>
<dbReference type="EMBL" id="JABEVQ010000004">
    <property type="protein sequence ID" value="NWN91766.1"/>
    <property type="molecule type" value="Genomic_DNA"/>
</dbReference>
<dbReference type="Proteomes" id="UP000536442">
    <property type="component" value="Unassembled WGS sequence"/>
</dbReference>
<sequence>MTTRVLICDDSSLARKQMARALPPGPAYRILFASNGAEALATLRAQPVDLMFLDLNMPEVSGYQVLEHTQAEGLAVLTIVVSGDIQPEAQKRVRNLGAIGFIKKPIELGAVLALLAEYGFYRPGELENAALNDDLLDPGDADDFPEIPISLNDYLQEVANIAMGRASDLLARLLHVFVKQPIPRVSLIANSELNMALSAVNNGHTYSAVCQGFTGAGIAGEALLLFADANFGQMAKLLQYESAEGESANVEVLMDLSSILFGAFLKGLGDQLGLQLGPSHPTVLGQHQPVTELLENRSARREQLLCIEISYNLEERGVQCDMLLLLTEDSMPFLEQRLHDLMDKP</sequence>
<accession>A0A851HW09</accession>